<reference evidence="1 4" key="2">
    <citation type="submission" date="2016-10" db="EMBL/GenBank/DDBJ databases">
        <title>Hydorgenophaga sp. LPB0072 isolated from gastropod.</title>
        <authorList>
            <person name="Kim E."/>
            <person name="Yi H."/>
        </authorList>
    </citation>
    <scope>NUCLEOTIDE SEQUENCE [LARGE SCALE GENOMIC DNA]</scope>
    <source>
        <strain evidence="1 4">LPB0072</strain>
    </source>
</reference>
<gene>
    <name evidence="1" type="ORF">LPB072_16365</name>
    <name evidence="2" type="ORF">LPB72_06350</name>
</gene>
<keyword evidence="3" id="KW-1185">Reference proteome</keyword>
<sequence length="376" mass="42505">MAFDWAEMREMMIAVHGIRRADDELAFFYDETNNIRKLTLTDAGTNVEVHKNFVLGGIVLQKGQALPDIAPLREALGMQDNASEIKFKHVASGDFEAALASRKMSRFLGWLTEQRLAIHYSSINIVYWSIVDIVDSIIASKHFEAFSDARREMKNELYLIACLDKPAFLGLMRRHDYPSIQSGKAGAFIADVEAFLNVHRPTATNLPTGMLKEMVRKAKVLTELPFLKGGNPDVLIGSFSSFFTMPILLFENATHVFDREIQVEKSLNADGFKQRAQGIDYRFSDSKADPGIQLADVVVGLIGKYQDFVEEHRLPELLERKNGWSATQTETFNLLRGLIDYSDDISNAFIHRITAMDSEWKSNSFMHDTPPKPHLL</sequence>
<dbReference type="Proteomes" id="UP000185657">
    <property type="component" value="Unassembled WGS sequence"/>
</dbReference>
<dbReference type="AlphaFoldDB" id="A0A167IIS4"/>
<accession>A0A167IIS4</accession>
<protein>
    <recommendedName>
        <fullName evidence="5">DUF3800 domain-containing protein</fullName>
    </recommendedName>
</protein>
<organism evidence="1 4">
    <name type="scientific">Hydrogenophaga crassostreae</name>
    <dbReference type="NCBI Taxonomy" id="1763535"/>
    <lineage>
        <taxon>Bacteria</taxon>
        <taxon>Pseudomonadati</taxon>
        <taxon>Pseudomonadota</taxon>
        <taxon>Betaproteobacteria</taxon>
        <taxon>Burkholderiales</taxon>
        <taxon>Comamonadaceae</taxon>
        <taxon>Hydrogenophaga</taxon>
    </lineage>
</organism>
<dbReference type="KEGG" id="hyl:LPB072_16365"/>
<reference evidence="2 3" key="1">
    <citation type="submission" date="2016-02" db="EMBL/GenBank/DDBJ databases">
        <title>Draft genome sequence of Hydrogenophaga sp. LPB0072.</title>
        <authorList>
            <person name="Shin S.-K."/>
            <person name="Yi H."/>
        </authorList>
    </citation>
    <scope>NUCLEOTIDE SEQUENCE [LARGE SCALE GENOMIC DNA]</scope>
    <source>
        <strain evidence="2 3">LPB0072</strain>
    </source>
</reference>
<dbReference type="Pfam" id="PF12686">
    <property type="entry name" value="DUF3800"/>
    <property type="match status" value="1"/>
</dbReference>
<dbReference type="EMBL" id="LVWD01000006">
    <property type="protein sequence ID" value="OAD42892.1"/>
    <property type="molecule type" value="Genomic_DNA"/>
</dbReference>
<dbReference type="InterPro" id="IPR024524">
    <property type="entry name" value="DUF3800"/>
</dbReference>
<dbReference type="EMBL" id="CP017476">
    <property type="protein sequence ID" value="AOW14178.1"/>
    <property type="molecule type" value="Genomic_DNA"/>
</dbReference>
<evidence type="ECO:0000313" key="2">
    <source>
        <dbReference type="EMBL" id="OAD42892.1"/>
    </source>
</evidence>
<evidence type="ECO:0000313" key="4">
    <source>
        <dbReference type="Proteomes" id="UP000185680"/>
    </source>
</evidence>
<dbReference type="RefSeq" id="WP_066087537.1">
    <property type="nucleotide sequence ID" value="NZ_CP017476.1"/>
</dbReference>
<dbReference type="Proteomes" id="UP000185680">
    <property type="component" value="Chromosome"/>
</dbReference>
<evidence type="ECO:0000313" key="3">
    <source>
        <dbReference type="Proteomes" id="UP000185657"/>
    </source>
</evidence>
<dbReference type="STRING" id="1763535.LPB072_16365"/>
<name>A0A167IIS4_9BURK</name>
<evidence type="ECO:0008006" key="5">
    <source>
        <dbReference type="Google" id="ProtNLM"/>
    </source>
</evidence>
<proteinExistence type="predicted"/>
<evidence type="ECO:0000313" key="1">
    <source>
        <dbReference type="EMBL" id="AOW14178.1"/>
    </source>
</evidence>
<dbReference type="OrthoDB" id="7541663at2"/>